<protein>
    <submittedName>
        <fullName evidence="1">Uncharacterized protein</fullName>
    </submittedName>
</protein>
<organism evidence="1">
    <name type="scientific">Eutreptiella gymnastica</name>
    <dbReference type="NCBI Taxonomy" id="73025"/>
    <lineage>
        <taxon>Eukaryota</taxon>
        <taxon>Discoba</taxon>
        <taxon>Euglenozoa</taxon>
        <taxon>Euglenida</taxon>
        <taxon>Spirocuta</taxon>
        <taxon>Euglenophyceae</taxon>
        <taxon>Eutreptiales</taxon>
        <taxon>Eutreptiaceae</taxon>
        <taxon>Eutreptiella</taxon>
    </lineage>
</organism>
<reference evidence="1" key="1">
    <citation type="submission" date="2021-01" db="EMBL/GenBank/DDBJ databases">
        <authorList>
            <person name="Corre E."/>
            <person name="Pelletier E."/>
            <person name="Niang G."/>
            <person name="Scheremetjew M."/>
            <person name="Finn R."/>
            <person name="Kale V."/>
            <person name="Holt S."/>
            <person name="Cochrane G."/>
            <person name="Meng A."/>
            <person name="Brown T."/>
            <person name="Cohen L."/>
        </authorList>
    </citation>
    <scope>NUCLEOTIDE SEQUENCE</scope>
    <source>
        <strain evidence="1">NIES-381</strain>
    </source>
</reference>
<sequence>MTVSASIFKCDRVGFRVYHNRHRPNPGHNSDGYTVFMCCIAIRWWCPDGVPCSSTDAESTKVGHPAEGSTACMPNSECSTQHIQKLQLTPTAITLPQAHTAPGTMYEENTRIPVYIHLSPFQPATNLLRVLGTDPTVLSTSHVSGQYP</sequence>
<dbReference type="EMBL" id="HBGA01086962">
    <property type="protein sequence ID" value="CAD9021436.1"/>
    <property type="molecule type" value="Transcribed_RNA"/>
</dbReference>
<name>A0A7S1ISH2_9EUGL</name>
<dbReference type="AlphaFoldDB" id="A0A7S1ISH2"/>
<accession>A0A7S1ISH2</accession>
<proteinExistence type="predicted"/>
<gene>
    <name evidence="1" type="ORF">EGYM00392_LOCUS32555</name>
</gene>
<evidence type="ECO:0000313" key="1">
    <source>
        <dbReference type="EMBL" id="CAD9021436.1"/>
    </source>
</evidence>